<dbReference type="Gene3D" id="3.40.50.300">
    <property type="entry name" value="P-loop containing nucleotide triphosphate hydrolases"/>
    <property type="match status" value="1"/>
</dbReference>
<dbReference type="RefSeq" id="WP_192506089.1">
    <property type="nucleotide sequence ID" value="NZ_AQGV01000010.1"/>
</dbReference>
<evidence type="ECO:0000259" key="1">
    <source>
        <dbReference type="PROSITE" id="PS51724"/>
    </source>
</evidence>
<dbReference type="InterPro" id="IPR027417">
    <property type="entry name" value="P-loop_NTPase"/>
</dbReference>
<protein>
    <submittedName>
        <fullName evidence="2">DamX protein</fullName>
    </submittedName>
</protein>
<evidence type="ECO:0000313" key="2">
    <source>
        <dbReference type="EMBL" id="MBE0366568.1"/>
    </source>
</evidence>
<sequence>MQSQILPSRAALVNRIELQFEYGQNLICLIGASGLGKSYLAESFITDKYAEFNKAFIKLSANSKDIDLTVQLLQHSFRSPLIDQTLTLSENFVNLHNHSPSGPCLWVLDGARHLSDEMIAELQNIAKQGIEKIYILVTAQSPMVVPQALDLHLEPLSLSESKTLMKMFFKQLPVDEDPIFQTFLSASHGNPAILLDWQPETQQLEKPGSSKFIKMQWHLTLLTVLLALLMVAFVYQKEITSLIPEMSEEKAVVNTVLPSTRILKTPLHSHELIIGDGSKTEISDDVLNGTAGVSIGDALEVQNKTETSAIFSALTHTPQKAEVDKIVTDNKPKQLSVAVTSELRKEESAEFLELNEVVADVESVSVVDDHLNLLSEPDSNWVIQLLAVKDKAIAEAFISAHEQRVSDLKIYGTNRADVAWWIVIQSGYSTIDAAKIGKAKLPKDLLTGQPFFKKQTKIKQEIALFIR</sequence>
<accession>A0ABR9E6F6</accession>
<comment type="caution">
    <text evidence="2">The sequence shown here is derived from an EMBL/GenBank/DDBJ whole genome shotgun (WGS) entry which is preliminary data.</text>
</comment>
<dbReference type="Proteomes" id="UP000615755">
    <property type="component" value="Unassembled WGS sequence"/>
</dbReference>
<dbReference type="Pfam" id="PF13401">
    <property type="entry name" value="AAA_22"/>
    <property type="match status" value="1"/>
</dbReference>
<organism evidence="2 3">
    <name type="scientific">Pseudoalteromonas aurantia 208</name>
    <dbReference type="NCBI Taxonomy" id="1314867"/>
    <lineage>
        <taxon>Bacteria</taxon>
        <taxon>Pseudomonadati</taxon>
        <taxon>Pseudomonadota</taxon>
        <taxon>Gammaproteobacteria</taxon>
        <taxon>Alteromonadales</taxon>
        <taxon>Pseudoalteromonadaceae</taxon>
        <taxon>Pseudoalteromonas</taxon>
    </lineage>
</organism>
<dbReference type="EMBL" id="AQGV01000010">
    <property type="protein sequence ID" value="MBE0366568.1"/>
    <property type="molecule type" value="Genomic_DNA"/>
</dbReference>
<dbReference type="Gene3D" id="3.30.70.1070">
    <property type="entry name" value="Sporulation related repeat"/>
    <property type="match status" value="1"/>
</dbReference>
<gene>
    <name evidence="2" type="primary">damX</name>
    <name evidence="2" type="ORF">PAUR_a3597</name>
</gene>
<dbReference type="SUPFAM" id="SSF52540">
    <property type="entry name" value="P-loop containing nucleoside triphosphate hydrolases"/>
    <property type="match status" value="1"/>
</dbReference>
<proteinExistence type="predicted"/>
<dbReference type="PROSITE" id="PS51724">
    <property type="entry name" value="SPOR"/>
    <property type="match status" value="1"/>
</dbReference>
<dbReference type="InterPro" id="IPR049945">
    <property type="entry name" value="AAA_22"/>
</dbReference>
<reference evidence="2 3" key="1">
    <citation type="submission" date="2015-03" db="EMBL/GenBank/DDBJ databases">
        <title>Genome sequence of Pseudoalteromonas aurantia.</title>
        <authorList>
            <person name="Xie B.-B."/>
            <person name="Rong J.-C."/>
            <person name="Qin Q.-L."/>
            <person name="Zhang Y.-Z."/>
        </authorList>
    </citation>
    <scope>NUCLEOTIDE SEQUENCE [LARGE SCALE GENOMIC DNA]</scope>
    <source>
        <strain evidence="2 3">208</strain>
    </source>
</reference>
<dbReference type="InterPro" id="IPR007730">
    <property type="entry name" value="SPOR-like_dom"/>
</dbReference>
<dbReference type="InterPro" id="IPR036680">
    <property type="entry name" value="SPOR-like_sf"/>
</dbReference>
<dbReference type="Pfam" id="PF05036">
    <property type="entry name" value="SPOR"/>
    <property type="match status" value="1"/>
</dbReference>
<evidence type="ECO:0000313" key="3">
    <source>
        <dbReference type="Proteomes" id="UP000615755"/>
    </source>
</evidence>
<keyword evidence="3" id="KW-1185">Reference proteome</keyword>
<name>A0ABR9E6F6_9GAMM</name>
<feature type="domain" description="SPOR" evidence="1">
    <location>
        <begin position="375"/>
        <end position="455"/>
    </location>
</feature>